<dbReference type="Proteomes" id="UP001286313">
    <property type="component" value="Unassembled WGS sequence"/>
</dbReference>
<reference evidence="2" key="1">
    <citation type="submission" date="2023-10" db="EMBL/GenBank/DDBJ databases">
        <title>Genome assemblies of two species of porcelain crab, Petrolisthes cinctipes and Petrolisthes manimaculis (Anomura: Porcellanidae).</title>
        <authorList>
            <person name="Angst P."/>
        </authorList>
    </citation>
    <scope>NUCLEOTIDE SEQUENCE</scope>
    <source>
        <strain evidence="2">PB745_01</strain>
        <tissue evidence="2">Gill</tissue>
    </source>
</reference>
<accession>A0AAE1G9H2</accession>
<evidence type="ECO:0000256" key="1">
    <source>
        <dbReference type="SAM" id="MobiDB-lite"/>
    </source>
</evidence>
<comment type="caution">
    <text evidence="2">The sequence shown here is derived from an EMBL/GenBank/DDBJ whole genome shotgun (WGS) entry which is preliminary data.</text>
</comment>
<gene>
    <name evidence="2" type="ORF">Pcinc_008204</name>
</gene>
<protein>
    <submittedName>
        <fullName evidence="2">Uncharacterized protein</fullName>
    </submittedName>
</protein>
<organism evidence="2 3">
    <name type="scientific">Petrolisthes cinctipes</name>
    <name type="common">Flat porcelain crab</name>
    <dbReference type="NCBI Taxonomy" id="88211"/>
    <lineage>
        <taxon>Eukaryota</taxon>
        <taxon>Metazoa</taxon>
        <taxon>Ecdysozoa</taxon>
        <taxon>Arthropoda</taxon>
        <taxon>Crustacea</taxon>
        <taxon>Multicrustacea</taxon>
        <taxon>Malacostraca</taxon>
        <taxon>Eumalacostraca</taxon>
        <taxon>Eucarida</taxon>
        <taxon>Decapoda</taxon>
        <taxon>Pleocyemata</taxon>
        <taxon>Anomura</taxon>
        <taxon>Galatheoidea</taxon>
        <taxon>Porcellanidae</taxon>
        <taxon>Petrolisthes</taxon>
    </lineage>
</organism>
<evidence type="ECO:0000313" key="3">
    <source>
        <dbReference type="Proteomes" id="UP001286313"/>
    </source>
</evidence>
<proteinExistence type="predicted"/>
<feature type="compositionally biased region" description="Polar residues" evidence="1">
    <location>
        <begin position="72"/>
        <end position="89"/>
    </location>
</feature>
<evidence type="ECO:0000313" key="2">
    <source>
        <dbReference type="EMBL" id="KAK3887719.1"/>
    </source>
</evidence>
<name>A0AAE1G9H2_PETCI</name>
<dbReference type="EMBL" id="JAWQEG010000616">
    <property type="protein sequence ID" value="KAK3887719.1"/>
    <property type="molecule type" value="Genomic_DNA"/>
</dbReference>
<feature type="region of interest" description="Disordered" evidence="1">
    <location>
        <begin position="72"/>
        <end position="99"/>
    </location>
</feature>
<sequence>MYLATIQIANSTTSHPTFHRLPPNNENAATEDKENNARLVRVIEKIMEKLETKDIEIKLMNEEIKTAYATSSNRTKLTSDDGQQVNQGETAHPPQSRDNIAEWRTSEGRMARVAVYGPPRRSTRLVVRNWSDIQGSRTGNIPYLPTNAKAPPLDQPHYLGPIMTNGRRLGIGDDLKAPVARRTPA</sequence>
<dbReference type="AlphaFoldDB" id="A0AAE1G9H2"/>
<keyword evidence="3" id="KW-1185">Reference proteome</keyword>